<proteinExistence type="predicted"/>
<sequence length="453" mass="49276">MRLSRLLLAQPRATRPDASRHCFNTTSGCNDANLKSRFVNVKRDRQRPLGTALAIAAATLMLGNPALAGKPTTKGGGSGKDSTATSTYSPLALTVEDYYFRYGPREDNCLGEDDELAWKAIGGLKPGESFTFTPQYPGCVNHAAAVTVNLSWDGSELALSSVVPDQDMYSADPSQKGKEIIAASNAGMAQLCMFPRYNSGDALYTVKVTNVGSTTATNIVLDGRSDNDWAINFYNRCMNADADSDGWNDSLEHSMATLLYSVGYVDGVYQPYILWGSNYLKARVDNSAADDEIDSSPVDFNDDGVVNNLDVEEIGWYIGEGNGIPQSQISPNPSDPGYLWTNSREWRRYDVDGDGYVGQSDIDIVSSLVGRALPMTEDIIAPTGRVMEPEGGSIAKGSYYQIKGHVWDNAAVTKVEYLVDGRIQCTATDPVPSFGFTSPFHYCWWDVPKRGAL</sequence>
<keyword evidence="2" id="KW-1185">Reference proteome</keyword>
<protein>
    <submittedName>
        <fullName evidence="1">Dockerin type I domain-containing protein</fullName>
    </submittedName>
</protein>
<dbReference type="EMBL" id="JBHSWE010000001">
    <property type="protein sequence ID" value="MFC6669216.1"/>
    <property type="molecule type" value="Genomic_DNA"/>
</dbReference>
<dbReference type="RefSeq" id="WP_379907794.1">
    <property type="nucleotide sequence ID" value="NZ_JBHSWE010000001.1"/>
</dbReference>
<comment type="caution">
    <text evidence="1">The sequence shown here is derived from an EMBL/GenBank/DDBJ whole genome shotgun (WGS) entry which is preliminary data.</text>
</comment>
<gene>
    <name evidence="1" type="ORF">ACFQDL_03195</name>
</gene>
<dbReference type="PROSITE" id="PS00018">
    <property type="entry name" value="EF_HAND_1"/>
    <property type="match status" value="1"/>
</dbReference>
<evidence type="ECO:0000313" key="2">
    <source>
        <dbReference type="Proteomes" id="UP001596422"/>
    </source>
</evidence>
<organism evidence="1 2">
    <name type="scientific">Marinobacterium aestuariivivens</name>
    <dbReference type="NCBI Taxonomy" id="1698799"/>
    <lineage>
        <taxon>Bacteria</taxon>
        <taxon>Pseudomonadati</taxon>
        <taxon>Pseudomonadota</taxon>
        <taxon>Gammaproteobacteria</taxon>
        <taxon>Oceanospirillales</taxon>
        <taxon>Oceanospirillaceae</taxon>
        <taxon>Marinobacterium</taxon>
    </lineage>
</organism>
<dbReference type="Pfam" id="PF00404">
    <property type="entry name" value="Dockerin_1"/>
    <property type="match status" value="1"/>
</dbReference>
<evidence type="ECO:0000313" key="1">
    <source>
        <dbReference type="EMBL" id="MFC6669216.1"/>
    </source>
</evidence>
<dbReference type="Gene3D" id="1.10.1330.10">
    <property type="entry name" value="Dockerin domain"/>
    <property type="match status" value="1"/>
</dbReference>
<name>A0ABW1ZTY2_9GAMM</name>
<dbReference type="Proteomes" id="UP001596422">
    <property type="component" value="Unassembled WGS sequence"/>
</dbReference>
<dbReference type="InterPro" id="IPR036439">
    <property type="entry name" value="Dockerin_dom_sf"/>
</dbReference>
<reference evidence="2" key="1">
    <citation type="journal article" date="2019" name="Int. J. Syst. Evol. Microbiol.">
        <title>The Global Catalogue of Microorganisms (GCM) 10K type strain sequencing project: providing services to taxonomists for standard genome sequencing and annotation.</title>
        <authorList>
            <consortium name="The Broad Institute Genomics Platform"/>
            <consortium name="The Broad Institute Genome Sequencing Center for Infectious Disease"/>
            <person name="Wu L."/>
            <person name="Ma J."/>
        </authorList>
    </citation>
    <scope>NUCLEOTIDE SEQUENCE [LARGE SCALE GENOMIC DNA]</scope>
    <source>
        <strain evidence="2">NBRC 111756</strain>
    </source>
</reference>
<dbReference type="InterPro" id="IPR002105">
    <property type="entry name" value="Dockerin_1_rpt"/>
</dbReference>
<dbReference type="InterPro" id="IPR018247">
    <property type="entry name" value="EF_Hand_1_Ca_BS"/>
</dbReference>
<accession>A0ABW1ZTY2</accession>